<accession>A0A561F0Y6</accession>
<dbReference type="NCBIfam" id="TIGR00350">
    <property type="entry name" value="lytR_cpsA_psr"/>
    <property type="match status" value="1"/>
</dbReference>
<feature type="region of interest" description="Disordered" evidence="2">
    <location>
        <begin position="1"/>
        <end position="34"/>
    </location>
</feature>
<proteinExistence type="inferred from homology"/>
<dbReference type="PANTHER" id="PTHR33392:SF6">
    <property type="entry name" value="POLYISOPRENYL-TEICHOIC ACID--PEPTIDOGLYCAN TEICHOIC ACID TRANSFERASE TAGU"/>
    <property type="match status" value="1"/>
</dbReference>
<sequence length="358" mass="38368">MTDESKLTLPAGPAVRPEGPSEPPPPLSPPPAPKSRRRKVLQVLALAALLVLVAVSALGWWAYRHLDGNIRTDSATERALAAQAGERPPASGSAQNILIMGSDYRPELGSARSDTVLLVHVSGDDSRAQVISVPRDLMVSIPSCPTPGGGASRAQYSQFNWSFDLGGAACTIRTFEKLTDIRVDHHLVVGFEGFAKIIDAVGGVEVDLPKAERDPNVGLDLTAGHHLLHGTDALAYVRAREYVGDGSDTNRMSRQQQFLGLLSAKLRSNGVLFNPARLFPVLDAATSALTADSGLNSLSKLYGLVERLRAVPDGKVDFRTVPRQPYPADPDRDVLEQPAASALFAALREDRDLPIKGR</sequence>
<evidence type="ECO:0000313" key="6">
    <source>
        <dbReference type="Proteomes" id="UP000318416"/>
    </source>
</evidence>
<evidence type="ECO:0000256" key="2">
    <source>
        <dbReference type="SAM" id="MobiDB-lite"/>
    </source>
</evidence>
<keyword evidence="6" id="KW-1185">Reference proteome</keyword>
<keyword evidence="3" id="KW-0472">Membrane</keyword>
<comment type="caution">
    <text evidence="5">The sequence shown here is derived from an EMBL/GenBank/DDBJ whole genome shotgun (WGS) entry which is preliminary data.</text>
</comment>
<evidence type="ECO:0000259" key="4">
    <source>
        <dbReference type="Pfam" id="PF03816"/>
    </source>
</evidence>
<dbReference type="InterPro" id="IPR004474">
    <property type="entry name" value="LytR_CpsA_psr"/>
</dbReference>
<name>A0A561F0Y6_9ACTN</name>
<feature type="compositionally biased region" description="Pro residues" evidence="2">
    <location>
        <begin position="20"/>
        <end position="33"/>
    </location>
</feature>
<keyword evidence="3" id="KW-1133">Transmembrane helix</keyword>
<evidence type="ECO:0000256" key="3">
    <source>
        <dbReference type="SAM" id="Phobius"/>
    </source>
</evidence>
<protein>
    <submittedName>
        <fullName evidence="5">LytR family transcriptional attenuator</fullName>
    </submittedName>
</protein>
<comment type="similarity">
    <text evidence="1">Belongs to the LytR/CpsA/Psr (LCP) family.</text>
</comment>
<feature type="transmembrane region" description="Helical" evidence="3">
    <location>
        <begin position="43"/>
        <end position="63"/>
    </location>
</feature>
<dbReference type="EMBL" id="VIVR01000001">
    <property type="protein sequence ID" value="TWE21519.1"/>
    <property type="molecule type" value="Genomic_DNA"/>
</dbReference>
<evidence type="ECO:0000313" key="5">
    <source>
        <dbReference type="EMBL" id="TWE21519.1"/>
    </source>
</evidence>
<dbReference type="InterPro" id="IPR050922">
    <property type="entry name" value="LytR/CpsA/Psr_CW_biosynth"/>
</dbReference>
<dbReference type="Proteomes" id="UP000318416">
    <property type="component" value="Unassembled WGS sequence"/>
</dbReference>
<keyword evidence="3" id="KW-0812">Transmembrane</keyword>
<reference evidence="5 6" key="1">
    <citation type="submission" date="2019-06" db="EMBL/GenBank/DDBJ databases">
        <title>Sequencing the genomes of 1000 actinobacteria strains.</title>
        <authorList>
            <person name="Klenk H.-P."/>
        </authorList>
    </citation>
    <scope>NUCLEOTIDE SEQUENCE [LARGE SCALE GENOMIC DNA]</scope>
    <source>
        <strain evidence="5 6">DSM 41649</strain>
    </source>
</reference>
<dbReference type="RefSeq" id="WP_145796511.1">
    <property type="nucleotide sequence ID" value="NZ_BAAABR010000025.1"/>
</dbReference>
<evidence type="ECO:0000256" key="1">
    <source>
        <dbReference type="ARBA" id="ARBA00006068"/>
    </source>
</evidence>
<dbReference type="AlphaFoldDB" id="A0A561F0Y6"/>
<dbReference type="PANTHER" id="PTHR33392">
    <property type="entry name" value="POLYISOPRENYL-TEICHOIC ACID--PEPTIDOGLYCAN TEICHOIC ACID TRANSFERASE TAGU"/>
    <property type="match status" value="1"/>
</dbReference>
<feature type="domain" description="Cell envelope-related transcriptional attenuator" evidence="4">
    <location>
        <begin position="112"/>
        <end position="266"/>
    </location>
</feature>
<dbReference type="OrthoDB" id="9782542at2"/>
<dbReference type="Pfam" id="PF03816">
    <property type="entry name" value="LytR_cpsA_psr"/>
    <property type="match status" value="1"/>
</dbReference>
<gene>
    <name evidence="5" type="ORF">FB465_6702</name>
</gene>
<organism evidence="5 6">
    <name type="scientific">Kitasatospora atroaurantiaca</name>
    <dbReference type="NCBI Taxonomy" id="285545"/>
    <lineage>
        <taxon>Bacteria</taxon>
        <taxon>Bacillati</taxon>
        <taxon>Actinomycetota</taxon>
        <taxon>Actinomycetes</taxon>
        <taxon>Kitasatosporales</taxon>
        <taxon>Streptomycetaceae</taxon>
        <taxon>Kitasatospora</taxon>
    </lineage>
</organism>
<dbReference type="Gene3D" id="3.40.630.190">
    <property type="entry name" value="LCP protein"/>
    <property type="match status" value="1"/>
</dbReference>